<evidence type="ECO:0000313" key="2">
    <source>
        <dbReference type="EMBL" id="GMN63869.1"/>
    </source>
</evidence>
<feature type="compositionally biased region" description="Polar residues" evidence="1">
    <location>
        <begin position="109"/>
        <end position="121"/>
    </location>
</feature>
<gene>
    <name evidence="2" type="ORF">TIFTF001_032962</name>
</gene>
<protein>
    <submittedName>
        <fullName evidence="2">Uncharacterized protein</fullName>
    </submittedName>
</protein>
<sequence>MSLGSSEVPYLIPRWRKKPKTPHRLDDVGQLGDREARDLVIEHIGNWNTQENPRSGRRDLVYNLSRERSRSRNNRTTWLRIPTDPEESVSTPPVPHRRYDQNQRRRDTMSISGSTTSIFDR</sequence>
<reference evidence="2" key="1">
    <citation type="submission" date="2023-07" db="EMBL/GenBank/DDBJ databases">
        <title>draft genome sequence of fig (Ficus carica).</title>
        <authorList>
            <person name="Takahashi T."/>
            <person name="Nishimura K."/>
        </authorList>
    </citation>
    <scope>NUCLEOTIDE SEQUENCE</scope>
</reference>
<accession>A0AA88E4D9</accession>
<organism evidence="2 3">
    <name type="scientific">Ficus carica</name>
    <name type="common">Common fig</name>
    <dbReference type="NCBI Taxonomy" id="3494"/>
    <lineage>
        <taxon>Eukaryota</taxon>
        <taxon>Viridiplantae</taxon>
        <taxon>Streptophyta</taxon>
        <taxon>Embryophyta</taxon>
        <taxon>Tracheophyta</taxon>
        <taxon>Spermatophyta</taxon>
        <taxon>Magnoliopsida</taxon>
        <taxon>eudicotyledons</taxon>
        <taxon>Gunneridae</taxon>
        <taxon>Pentapetalae</taxon>
        <taxon>rosids</taxon>
        <taxon>fabids</taxon>
        <taxon>Rosales</taxon>
        <taxon>Moraceae</taxon>
        <taxon>Ficeae</taxon>
        <taxon>Ficus</taxon>
    </lineage>
</organism>
<comment type="caution">
    <text evidence="2">The sequence shown here is derived from an EMBL/GenBank/DDBJ whole genome shotgun (WGS) entry which is preliminary data.</text>
</comment>
<dbReference type="Proteomes" id="UP001187192">
    <property type="component" value="Unassembled WGS sequence"/>
</dbReference>
<evidence type="ECO:0000313" key="3">
    <source>
        <dbReference type="Proteomes" id="UP001187192"/>
    </source>
</evidence>
<dbReference type="EMBL" id="BTGU01000161">
    <property type="protein sequence ID" value="GMN63869.1"/>
    <property type="molecule type" value="Genomic_DNA"/>
</dbReference>
<feature type="compositionally biased region" description="Basic and acidic residues" evidence="1">
    <location>
        <begin position="97"/>
        <end position="108"/>
    </location>
</feature>
<keyword evidence="3" id="KW-1185">Reference proteome</keyword>
<dbReference type="AlphaFoldDB" id="A0AA88E4D9"/>
<name>A0AA88E4D9_FICCA</name>
<feature type="region of interest" description="Disordered" evidence="1">
    <location>
        <begin position="67"/>
        <end position="121"/>
    </location>
</feature>
<proteinExistence type="predicted"/>
<evidence type="ECO:0000256" key="1">
    <source>
        <dbReference type="SAM" id="MobiDB-lite"/>
    </source>
</evidence>